<name>A0A9P5C927_9HYPO</name>
<dbReference type="PANTHER" id="PTHR47178">
    <property type="entry name" value="MONOOXYGENASE, FAD-BINDING"/>
    <property type="match status" value="1"/>
</dbReference>
<comment type="cofactor">
    <cofactor evidence="8">
        <name>heme</name>
        <dbReference type="ChEBI" id="CHEBI:30413"/>
    </cofactor>
</comment>
<evidence type="ECO:0000256" key="4">
    <source>
        <dbReference type="ARBA" id="ARBA00022827"/>
    </source>
</evidence>
<keyword evidence="4" id="KW-0274">FAD</keyword>
<feature type="domain" description="FAD-binding" evidence="10">
    <location>
        <begin position="610"/>
        <end position="864"/>
    </location>
</feature>
<evidence type="ECO:0000313" key="11">
    <source>
        <dbReference type="EMBL" id="KAF3059073.1"/>
    </source>
</evidence>
<dbReference type="GO" id="GO:0016705">
    <property type="term" value="F:oxidoreductase activity, acting on paired donors, with incorporation or reduction of molecular oxygen"/>
    <property type="evidence" value="ECO:0007669"/>
    <property type="project" value="InterPro"/>
</dbReference>
<dbReference type="PROSITE" id="PS00086">
    <property type="entry name" value="CYTOCHROME_P450"/>
    <property type="match status" value="1"/>
</dbReference>
<dbReference type="PANTHER" id="PTHR47178:SF2">
    <property type="entry name" value="FAD-BINDING DOMAIN-CONTAINING PROTEIN"/>
    <property type="match status" value="1"/>
</dbReference>
<dbReference type="Pfam" id="PF01494">
    <property type="entry name" value="FAD_binding_3"/>
    <property type="match status" value="1"/>
</dbReference>
<proteinExistence type="predicted"/>
<evidence type="ECO:0000313" key="12">
    <source>
        <dbReference type="Proteomes" id="UP000801864"/>
    </source>
</evidence>
<comment type="caution">
    <text evidence="11">The sequence shown here is derived from an EMBL/GenBank/DDBJ whole genome shotgun (WGS) entry which is preliminary data.</text>
</comment>
<keyword evidence="9" id="KW-0732">Signal</keyword>
<feature type="chain" id="PRO_5040367464" evidence="9">
    <location>
        <begin position="19"/>
        <end position="898"/>
    </location>
</feature>
<reference evidence="11 12" key="1">
    <citation type="submission" date="2018-06" db="EMBL/GenBank/DDBJ databases">
        <title>Genome analysis of cellulolytic fungus Trichoderma lentiforme CFAM-422.</title>
        <authorList>
            <person name="Steindorff A.S."/>
            <person name="Formighieri E.F."/>
            <person name="Midorikawa G.E.O."/>
            <person name="Tamietti M.S."/>
            <person name="Ramos E.Z."/>
            <person name="Silva A.S."/>
            <person name="Bon E.P.S."/>
            <person name="Mendes T.D."/>
            <person name="Damaso M.C.T."/>
            <person name="Favaro L.C.L."/>
        </authorList>
    </citation>
    <scope>NUCLEOTIDE SEQUENCE [LARGE SCALE GENOMIC DNA]</scope>
    <source>
        <strain evidence="11 12">CFAM-422</strain>
    </source>
</reference>
<keyword evidence="6 8" id="KW-0408">Iron</keyword>
<dbReference type="GO" id="GO:0005506">
    <property type="term" value="F:iron ion binding"/>
    <property type="evidence" value="ECO:0007669"/>
    <property type="project" value="InterPro"/>
</dbReference>
<dbReference type="EMBL" id="QLNT01000025">
    <property type="protein sequence ID" value="KAF3059073.1"/>
    <property type="molecule type" value="Genomic_DNA"/>
</dbReference>
<dbReference type="GO" id="GO:0020037">
    <property type="term" value="F:heme binding"/>
    <property type="evidence" value="ECO:0007669"/>
    <property type="project" value="InterPro"/>
</dbReference>
<accession>A0A9P5C927</accession>
<dbReference type="CDD" id="cd11051">
    <property type="entry name" value="CYP59-like"/>
    <property type="match status" value="1"/>
</dbReference>
<dbReference type="Gene3D" id="1.10.630.10">
    <property type="entry name" value="Cytochrome P450"/>
    <property type="match status" value="1"/>
</dbReference>
<dbReference type="InterPro" id="IPR001128">
    <property type="entry name" value="Cyt_P450"/>
</dbReference>
<dbReference type="InterPro" id="IPR002401">
    <property type="entry name" value="Cyt_P450_E_grp-I"/>
</dbReference>
<evidence type="ECO:0000256" key="5">
    <source>
        <dbReference type="ARBA" id="ARBA00023002"/>
    </source>
</evidence>
<dbReference type="InterPro" id="IPR017972">
    <property type="entry name" value="Cyt_P450_CS"/>
</dbReference>
<dbReference type="SUPFAM" id="SSF48264">
    <property type="entry name" value="Cytochrome P450"/>
    <property type="match status" value="1"/>
</dbReference>
<comment type="cofactor">
    <cofactor evidence="1">
        <name>FAD</name>
        <dbReference type="ChEBI" id="CHEBI:57692"/>
    </cofactor>
</comment>
<dbReference type="InterPro" id="IPR036396">
    <property type="entry name" value="Cyt_P450_sf"/>
</dbReference>
<evidence type="ECO:0000259" key="10">
    <source>
        <dbReference type="Pfam" id="PF01494"/>
    </source>
</evidence>
<dbReference type="Gene3D" id="3.50.50.60">
    <property type="entry name" value="FAD/NAD(P)-binding domain"/>
    <property type="match status" value="1"/>
</dbReference>
<evidence type="ECO:0000256" key="9">
    <source>
        <dbReference type="SAM" id="SignalP"/>
    </source>
</evidence>
<keyword evidence="7 11" id="KW-0503">Monooxygenase</keyword>
<evidence type="ECO:0000256" key="8">
    <source>
        <dbReference type="PIRSR" id="PIRSR602401-1"/>
    </source>
</evidence>
<keyword evidence="5" id="KW-0560">Oxidoreductase</keyword>
<keyword evidence="3 8" id="KW-0479">Metal-binding</keyword>
<dbReference type="InterPro" id="IPR036188">
    <property type="entry name" value="FAD/NAD-bd_sf"/>
</dbReference>
<feature type="binding site" description="axial binding residue" evidence="8">
    <location>
        <position position="458"/>
    </location>
    <ligand>
        <name>heme</name>
        <dbReference type="ChEBI" id="CHEBI:30413"/>
    </ligand>
    <ligandPart>
        <name>Fe</name>
        <dbReference type="ChEBI" id="CHEBI:18248"/>
    </ligandPart>
</feature>
<dbReference type="Pfam" id="PF00067">
    <property type="entry name" value="p450"/>
    <property type="match status" value="1"/>
</dbReference>
<gene>
    <name evidence="11" type="ORF">CFAM422_011613</name>
</gene>
<feature type="signal peptide" evidence="9">
    <location>
        <begin position="1"/>
        <end position="18"/>
    </location>
</feature>
<dbReference type="PRINTS" id="PR00463">
    <property type="entry name" value="EP450I"/>
</dbReference>
<dbReference type="AlphaFoldDB" id="A0A9P5C927"/>
<sequence length="898" mass="101765">MFSRGLLILVAALVPTLPHSLLFGHIPILLKFRKHHPEDVHFGIIMKWLVDNCNQWIPDLKRPPPVLYLDIWPVFPDIMMMVFDGSMSAQFTQIRSLPKHRITRTFLEPLTDNLDMTSADGKQSKVWRSRFNPSFSPRNITMLIPELIDEIMVFKDLLGKMAGPSGQWGDVFQLEERTTNLTFDVILRATMDERLHEQINTLGSPLKQALISQIRLMSKVLGVNRILGIKRWPWEAWTRQRNNEALCKALLGRVEAIIKSPHLADAVSEKKTILNIALSRTLAETGGKTPDQRSVDAILANLKLFLFAGHDTTSSTICWMFKLLQDNPDCLSKLREELNSVLGEDVNKAANLLRDSPQLLNNLVYTNGVVKEALRFYPLASTVRQGERDFFLTVPGSDMRYPTEGTAIHDVPSVIQLDEHVWPRANEFLPERWIAAQGDPMHPNKDAWRPFSMGPRNCIGQELAMVEIKLVAALVCREFDIQEAWDKWDMKQGPMKPKETVGGRRLYGCGQTVQHPKDGMPVHRGISFAVYDKVDPATRTRDWSMTIFWSFRHYPALLSEELNNRINEAQSKVYYNPTAVEELVVKNAETGDVLARVNSPFARRVNRVGMRKLLLNGIKVQYDRELVGVEYTADGVVARFKNGTFEKGTMIVGAEGGQSFVRRMLLGDLALPETYPDVEMININARYTHEQGKYIAENVVPHVDYGVHPKGIFFIILVMRVEEKDDYSTWTFHFVITYPKTLTGTPLKGKTNAERVAILRSIADNFAEPRRSALMWLPDDLEVPDDSIKMWSPEPWDNHDGRVTLAGDAAHAIAFYRGQGLNNATADAANLVSAIEKATTGESTLADAITEYDKEVIARGQEEVRLSRELALSMEHWEKFLESPIIKYGGNIPKEMSK</sequence>
<evidence type="ECO:0000256" key="6">
    <source>
        <dbReference type="ARBA" id="ARBA00023004"/>
    </source>
</evidence>
<protein>
    <submittedName>
        <fullName evidence="11">P450 monooxygenase</fullName>
    </submittedName>
</protein>
<dbReference type="SUPFAM" id="SSF51905">
    <property type="entry name" value="FAD/NAD(P)-binding domain"/>
    <property type="match status" value="1"/>
</dbReference>
<keyword evidence="8" id="KW-0349">Heme</keyword>
<evidence type="ECO:0000256" key="2">
    <source>
        <dbReference type="ARBA" id="ARBA00022630"/>
    </source>
</evidence>
<dbReference type="PRINTS" id="PR00385">
    <property type="entry name" value="P450"/>
</dbReference>
<keyword evidence="12" id="KW-1185">Reference proteome</keyword>
<evidence type="ECO:0000256" key="3">
    <source>
        <dbReference type="ARBA" id="ARBA00022723"/>
    </source>
</evidence>
<dbReference type="GO" id="GO:0071949">
    <property type="term" value="F:FAD binding"/>
    <property type="evidence" value="ECO:0007669"/>
    <property type="project" value="InterPro"/>
</dbReference>
<dbReference type="InterPro" id="IPR002938">
    <property type="entry name" value="FAD-bd"/>
</dbReference>
<dbReference type="GO" id="GO:0004497">
    <property type="term" value="F:monooxygenase activity"/>
    <property type="evidence" value="ECO:0007669"/>
    <property type="project" value="UniProtKB-KW"/>
</dbReference>
<organism evidence="11 12">
    <name type="scientific">Trichoderma lentiforme</name>
    <dbReference type="NCBI Taxonomy" id="1567552"/>
    <lineage>
        <taxon>Eukaryota</taxon>
        <taxon>Fungi</taxon>
        <taxon>Dikarya</taxon>
        <taxon>Ascomycota</taxon>
        <taxon>Pezizomycotina</taxon>
        <taxon>Sordariomycetes</taxon>
        <taxon>Hypocreomycetidae</taxon>
        <taxon>Hypocreales</taxon>
        <taxon>Hypocreaceae</taxon>
        <taxon>Trichoderma</taxon>
    </lineage>
</organism>
<dbReference type="Proteomes" id="UP000801864">
    <property type="component" value="Unassembled WGS sequence"/>
</dbReference>
<keyword evidence="2" id="KW-0285">Flavoprotein</keyword>
<evidence type="ECO:0000256" key="1">
    <source>
        <dbReference type="ARBA" id="ARBA00001974"/>
    </source>
</evidence>
<evidence type="ECO:0000256" key="7">
    <source>
        <dbReference type="ARBA" id="ARBA00023033"/>
    </source>
</evidence>